<dbReference type="CDD" id="cd07739">
    <property type="entry name" value="metallo-hydrolase-like_MBL-fold"/>
    <property type="match status" value="1"/>
</dbReference>
<feature type="domain" description="Metallo-beta-lactamase" evidence="1">
    <location>
        <begin position="54"/>
        <end position="237"/>
    </location>
</feature>
<protein>
    <recommendedName>
        <fullName evidence="1">Metallo-beta-lactamase domain-containing protein</fullName>
    </recommendedName>
</protein>
<dbReference type="Proteomes" id="UP001367676">
    <property type="component" value="Unassembled WGS sequence"/>
</dbReference>
<dbReference type="Gene3D" id="3.60.15.10">
    <property type="entry name" value="Ribonuclease Z/Hydroxyacylglutathione hydrolase-like"/>
    <property type="match status" value="1"/>
</dbReference>
<gene>
    <name evidence="2" type="ORF">V9T40_004495</name>
</gene>
<dbReference type="EMBL" id="JBBCAQ010000004">
    <property type="protein sequence ID" value="KAK7604222.1"/>
    <property type="molecule type" value="Genomic_DNA"/>
</dbReference>
<accession>A0AAN9TST5</accession>
<dbReference type="PANTHER" id="PTHR42951:SF14">
    <property type="entry name" value="METALLO-BETA-LACTAMASE SUPERFAMILY PROTEIN"/>
    <property type="match status" value="1"/>
</dbReference>
<evidence type="ECO:0000313" key="3">
    <source>
        <dbReference type="Proteomes" id="UP001367676"/>
    </source>
</evidence>
<proteinExistence type="predicted"/>
<name>A0AAN9TST5_9HEMI</name>
<dbReference type="SUPFAM" id="SSF56281">
    <property type="entry name" value="Metallo-hydrolase/oxidoreductase"/>
    <property type="match status" value="1"/>
</dbReference>
<dbReference type="GO" id="GO:0031123">
    <property type="term" value="P:RNA 3'-end processing"/>
    <property type="evidence" value="ECO:0007669"/>
    <property type="project" value="UniProtKB-ARBA"/>
</dbReference>
<reference evidence="2 3" key="1">
    <citation type="submission" date="2024-03" db="EMBL/GenBank/DDBJ databases">
        <title>Adaptation during the transition from Ophiocordyceps entomopathogen to insect associate is accompanied by gene loss and intensified selection.</title>
        <authorList>
            <person name="Ward C.M."/>
            <person name="Onetto C.A."/>
            <person name="Borneman A.R."/>
        </authorList>
    </citation>
    <scope>NUCLEOTIDE SEQUENCE [LARGE SCALE GENOMIC DNA]</scope>
    <source>
        <strain evidence="2">AWRI1</strain>
        <tissue evidence="2">Single Adult Female</tissue>
    </source>
</reference>
<sequence>MFKKPTNLLNNLIKITTDAPADVPTQNRVITKLTIPDGPLTLQVFNPGSSSIFAVSSTLIIGPTEVALVDTQFQKNDAEDLVKLIKSCGKKLTLVYISHGDPDYYFGNEVIKNAFSECPFYATKHTIDQIESTKAAKLAFWSPTLKENAPKNIVVPQLLTNHLFTVDGHQVEVTGSVPEKTTCWVPSMKAILGGFPVFGNNVHLWLADDQTPESRSDWYQSLISIGNHYPDIVVPSHFYPGIPFDVQNVEFSEQYLSEVERQLPLATNSAEFVNVMEIKYPTLQIKSNLETSAKVLKGEMKWPQ</sequence>
<evidence type="ECO:0000313" key="2">
    <source>
        <dbReference type="EMBL" id="KAK7604222.1"/>
    </source>
</evidence>
<dbReference type="SMART" id="SM00849">
    <property type="entry name" value="Lactamase_B"/>
    <property type="match status" value="1"/>
</dbReference>
<organism evidence="2 3">
    <name type="scientific">Parthenolecanium corni</name>
    <dbReference type="NCBI Taxonomy" id="536013"/>
    <lineage>
        <taxon>Eukaryota</taxon>
        <taxon>Metazoa</taxon>
        <taxon>Ecdysozoa</taxon>
        <taxon>Arthropoda</taxon>
        <taxon>Hexapoda</taxon>
        <taxon>Insecta</taxon>
        <taxon>Pterygota</taxon>
        <taxon>Neoptera</taxon>
        <taxon>Paraneoptera</taxon>
        <taxon>Hemiptera</taxon>
        <taxon>Sternorrhyncha</taxon>
        <taxon>Coccoidea</taxon>
        <taxon>Coccidae</taxon>
        <taxon>Parthenolecanium</taxon>
    </lineage>
</organism>
<comment type="caution">
    <text evidence="2">The sequence shown here is derived from an EMBL/GenBank/DDBJ whole genome shotgun (WGS) entry which is preliminary data.</text>
</comment>
<dbReference type="InterPro" id="IPR050855">
    <property type="entry name" value="NDM-1-like"/>
</dbReference>
<dbReference type="PANTHER" id="PTHR42951">
    <property type="entry name" value="METALLO-BETA-LACTAMASE DOMAIN-CONTAINING"/>
    <property type="match status" value="1"/>
</dbReference>
<dbReference type="InterPro" id="IPR036866">
    <property type="entry name" value="RibonucZ/Hydroxyglut_hydro"/>
</dbReference>
<evidence type="ECO:0000259" key="1">
    <source>
        <dbReference type="SMART" id="SM00849"/>
    </source>
</evidence>
<keyword evidence="3" id="KW-1185">Reference proteome</keyword>
<dbReference type="InterPro" id="IPR001279">
    <property type="entry name" value="Metallo-B-lactamas"/>
</dbReference>
<dbReference type="AlphaFoldDB" id="A0AAN9TST5"/>